<name>A0A067PC27_9AGAM</name>
<sequence length="284" mass="30444">MPGSAVSGQFINVSYPSPHVAHVELSRKPVNSFNDAVWTEFGHIFDTISQDPDIRAVALSSSLPKLFTAGLDLKALGSLETSEREPARSALQLRDHIIAFQSGIAATERCPYPVIAAVHGSVIGLGIDILSACDIRFTASDATFSIKEVDVGLAADIGTLARIPKITGNESFVRELAFTARSFSAQEALSMGFVSKIVSGSRAEVVSAALETAQVIATKSPIAVMGTKQILLHARDHSVEDNLKYTAIWNAAMLQTADVKEAMSSFLKKKPPKFLPLRKIAPKL</sequence>
<protein>
    <recommendedName>
        <fullName evidence="8">Enoyl-CoA hydratase</fullName>
    </recommendedName>
</protein>
<dbReference type="STRING" id="933084.A0A067PC27"/>
<dbReference type="InParanoid" id="A0A067PC27"/>
<dbReference type="Pfam" id="PF00378">
    <property type="entry name" value="ECH_1"/>
    <property type="match status" value="1"/>
</dbReference>
<accession>A0A067PC27</accession>
<evidence type="ECO:0000256" key="2">
    <source>
        <dbReference type="ARBA" id="ARBA00005254"/>
    </source>
</evidence>
<dbReference type="InterPro" id="IPR014748">
    <property type="entry name" value="Enoyl-CoA_hydra_C"/>
</dbReference>
<gene>
    <name evidence="6" type="ORF">JAAARDRAFT_73682</name>
</gene>
<evidence type="ECO:0000256" key="5">
    <source>
        <dbReference type="ARBA" id="ARBA00023235"/>
    </source>
</evidence>
<dbReference type="UniPathway" id="UPA00659"/>
<evidence type="ECO:0000256" key="3">
    <source>
        <dbReference type="ARBA" id="ARBA00022832"/>
    </source>
</evidence>
<dbReference type="InterPro" id="IPR029045">
    <property type="entry name" value="ClpP/crotonase-like_dom_sf"/>
</dbReference>
<evidence type="ECO:0000256" key="1">
    <source>
        <dbReference type="ARBA" id="ARBA00005005"/>
    </source>
</evidence>
<dbReference type="Proteomes" id="UP000027265">
    <property type="component" value="Unassembled WGS sequence"/>
</dbReference>
<dbReference type="Gene3D" id="3.90.226.10">
    <property type="entry name" value="2-enoyl-CoA Hydratase, Chain A, domain 1"/>
    <property type="match status" value="1"/>
</dbReference>
<dbReference type="SUPFAM" id="SSF52096">
    <property type="entry name" value="ClpP/crotonase"/>
    <property type="match status" value="1"/>
</dbReference>
<keyword evidence="3" id="KW-0276">Fatty acid metabolism</keyword>
<comment type="pathway">
    <text evidence="1">Lipid metabolism; fatty acid beta-oxidation.</text>
</comment>
<dbReference type="Gene3D" id="1.10.12.10">
    <property type="entry name" value="Lyase 2-enoyl-coa Hydratase, Chain A, domain 2"/>
    <property type="match status" value="1"/>
</dbReference>
<dbReference type="GO" id="GO:0005739">
    <property type="term" value="C:mitochondrion"/>
    <property type="evidence" value="ECO:0007669"/>
    <property type="project" value="TreeGrafter"/>
</dbReference>
<dbReference type="EMBL" id="KL197749">
    <property type="protein sequence ID" value="KDQ51385.1"/>
    <property type="molecule type" value="Genomic_DNA"/>
</dbReference>
<dbReference type="PANTHER" id="PTHR43149">
    <property type="entry name" value="ENOYL-COA HYDRATASE"/>
    <property type="match status" value="1"/>
</dbReference>
<keyword evidence="7" id="KW-1185">Reference proteome</keyword>
<dbReference type="GO" id="GO:0051750">
    <property type="term" value="F:delta(3,5)-delta(2,4)-dienoyl-CoA isomerase activity"/>
    <property type="evidence" value="ECO:0007669"/>
    <property type="project" value="TreeGrafter"/>
</dbReference>
<dbReference type="PANTHER" id="PTHR43149:SF1">
    <property type="entry name" value="DELTA(3,5)-DELTA(2,4)-DIENOYL-COA ISOMERASE, MITOCHONDRIAL"/>
    <property type="match status" value="1"/>
</dbReference>
<dbReference type="GO" id="GO:0006635">
    <property type="term" value="P:fatty acid beta-oxidation"/>
    <property type="evidence" value="ECO:0007669"/>
    <property type="project" value="UniProtKB-UniPathway"/>
</dbReference>
<keyword evidence="5" id="KW-0413">Isomerase</keyword>
<evidence type="ECO:0000313" key="6">
    <source>
        <dbReference type="EMBL" id="KDQ51385.1"/>
    </source>
</evidence>
<evidence type="ECO:0008006" key="8">
    <source>
        <dbReference type="Google" id="ProtNLM"/>
    </source>
</evidence>
<evidence type="ECO:0000256" key="4">
    <source>
        <dbReference type="ARBA" id="ARBA00023098"/>
    </source>
</evidence>
<dbReference type="CDD" id="cd06558">
    <property type="entry name" value="crotonase-like"/>
    <property type="match status" value="1"/>
</dbReference>
<evidence type="ECO:0000313" key="7">
    <source>
        <dbReference type="Proteomes" id="UP000027265"/>
    </source>
</evidence>
<dbReference type="InterPro" id="IPR001753">
    <property type="entry name" value="Enoyl-CoA_hydra/iso"/>
</dbReference>
<dbReference type="HOGENOM" id="CLU_009834_7_0_1"/>
<organism evidence="6 7">
    <name type="scientific">Jaapia argillacea MUCL 33604</name>
    <dbReference type="NCBI Taxonomy" id="933084"/>
    <lineage>
        <taxon>Eukaryota</taxon>
        <taxon>Fungi</taxon>
        <taxon>Dikarya</taxon>
        <taxon>Basidiomycota</taxon>
        <taxon>Agaricomycotina</taxon>
        <taxon>Agaricomycetes</taxon>
        <taxon>Agaricomycetidae</taxon>
        <taxon>Jaapiales</taxon>
        <taxon>Jaapiaceae</taxon>
        <taxon>Jaapia</taxon>
    </lineage>
</organism>
<reference evidence="7" key="1">
    <citation type="journal article" date="2014" name="Proc. Natl. Acad. Sci. U.S.A.">
        <title>Extensive sampling of basidiomycete genomes demonstrates inadequacy of the white-rot/brown-rot paradigm for wood decay fungi.</title>
        <authorList>
            <person name="Riley R."/>
            <person name="Salamov A.A."/>
            <person name="Brown D.W."/>
            <person name="Nagy L.G."/>
            <person name="Floudas D."/>
            <person name="Held B.W."/>
            <person name="Levasseur A."/>
            <person name="Lombard V."/>
            <person name="Morin E."/>
            <person name="Otillar R."/>
            <person name="Lindquist E.A."/>
            <person name="Sun H."/>
            <person name="LaButti K.M."/>
            <person name="Schmutz J."/>
            <person name="Jabbour D."/>
            <person name="Luo H."/>
            <person name="Baker S.E."/>
            <person name="Pisabarro A.G."/>
            <person name="Walton J.D."/>
            <person name="Blanchette R.A."/>
            <person name="Henrissat B."/>
            <person name="Martin F."/>
            <person name="Cullen D."/>
            <person name="Hibbett D.S."/>
            <person name="Grigoriev I.V."/>
        </authorList>
    </citation>
    <scope>NUCLEOTIDE SEQUENCE [LARGE SCALE GENOMIC DNA]</scope>
    <source>
        <strain evidence="7">MUCL 33604</strain>
    </source>
</reference>
<keyword evidence="4" id="KW-0443">Lipid metabolism</keyword>
<dbReference type="InterPro" id="IPR045002">
    <property type="entry name" value="Ech1-like"/>
</dbReference>
<dbReference type="AlphaFoldDB" id="A0A067PC27"/>
<proteinExistence type="inferred from homology"/>
<comment type="similarity">
    <text evidence="2">Belongs to the enoyl-CoA hydratase/isomerase family.</text>
</comment>
<dbReference type="FunFam" id="1.10.12.10:FF:000004">
    <property type="entry name" value="Delta3,5-delta2,4-dienoyl-CoA isomerase"/>
    <property type="match status" value="1"/>
</dbReference>
<dbReference type="OrthoDB" id="14970at2759"/>